<sequence>MSKDFQSLSLRNPICYFMMSALNKIPVVLVGVTSGLGYSIAKALVANSKLCVTLFTRSSEANPLLEPLIKGGATIKQVDYTSIDTLTSALRGIHTVISTISPADLTPTRNLLKAVIAAGVKRFVPSEFAYGEETNAEFDVYNNKKELWEEVRASGLEYTAFRNGIFLDYFAAGASVKYEEAPLRIFPALLDIGAEKNELPRTGEEKITFTSVRDIGEFVSAAILLEKWPEELGMAGETTTLNQIVRDAEEIVGRKFEVTYVPTEELRKRADELGATGDTMGKTRCQIGAALGEGRGEIKPYLNEVTDVKPIGVKEFLKKYWGTRA</sequence>
<dbReference type="Proteomes" id="UP000308652">
    <property type="component" value="Unassembled WGS sequence"/>
</dbReference>
<dbReference type="OrthoDB" id="9974981at2759"/>
<dbReference type="EMBL" id="ML213595">
    <property type="protein sequence ID" value="TFK41396.1"/>
    <property type="molecule type" value="Genomic_DNA"/>
</dbReference>
<keyword evidence="6" id="KW-1185">Reference proteome</keyword>
<dbReference type="InterPro" id="IPR008030">
    <property type="entry name" value="NmrA-like"/>
</dbReference>
<evidence type="ECO:0000313" key="6">
    <source>
        <dbReference type="Proteomes" id="UP000308652"/>
    </source>
</evidence>
<dbReference type="SUPFAM" id="SSF51735">
    <property type="entry name" value="NAD(P)-binding Rossmann-fold domains"/>
    <property type="match status" value="1"/>
</dbReference>
<evidence type="ECO:0000256" key="1">
    <source>
        <dbReference type="ARBA" id="ARBA00005725"/>
    </source>
</evidence>
<reference evidence="5 6" key="1">
    <citation type="journal article" date="2019" name="Nat. Ecol. Evol.">
        <title>Megaphylogeny resolves global patterns of mushroom evolution.</title>
        <authorList>
            <person name="Varga T."/>
            <person name="Krizsan K."/>
            <person name="Foldi C."/>
            <person name="Dima B."/>
            <person name="Sanchez-Garcia M."/>
            <person name="Sanchez-Ramirez S."/>
            <person name="Szollosi G.J."/>
            <person name="Szarkandi J.G."/>
            <person name="Papp V."/>
            <person name="Albert L."/>
            <person name="Andreopoulos W."/>
            <person name="Angelini C."/>
            <person name="Antonin V."/>
            <person name="Barry K.W."/>
            <person name="Bougher N.L."/>
            <person name="Buchanan P."/>
            <person name="Buyck B."/>
            <person name="Bense V."/>
            <person name="Catcheside P."/>
            <person name="Chovatia M."/>
            <person name="Cooper J."/>
            <person name="Damon W."/>
            <person name="Desjardin D."/>
            <person name="Finy P."/>
            <person name="Geml J."/>
            <person name="Haridas S."/>
            <person name="Hughes K."/>
            <person name="Justo A."/>
            <person name="Karasinski D."/>
            <person name="Kautmanova I."/>
            <person name="Kiss B."/>
            <person name="Kocsube S."/>
            <person name="Kotiranta H."/>
            <person name="LaButti K.M."/>
            <person name="Lechner B.E."/>
            <person name="Liimatainen K."/>
            <person name="Lipzen A."/>
            <person name="Lukacs Z."/>
            <person name="Mihaltcheva S."/>
            <person name="Morgado L.N."/>
            <person name="Niskanen T."/>
            <person name="Noordeloos M.E."/>
            <person name="Ohm R.A."/>
            <person name="Ortiz-Santana B."/>
            <person name="Ovrebo C."/>
            <person name="Racz N."/>
            <person name="Riley R."/>
            <person name="Savchenko A."/>
            <person name="Shiryaev A."/>
            <person name="Soop K."/>
            <person name="Spirin V."/>
            <person name="Szebenyi C."/>
            <person name="Tomsovsky M."/>
            <person name="Tulloss R.E."/>
            <person name="Uehling J."/>
            <person name="Grigoriev I.V."/>
            <person name="Vagvolgyi C."/>
            <person name="Papp T."/>
            <person name="Martin F.M."/>
            <person name="Miettinen O."/>
            <person name="Hibbett D.S."/>
            <person name="Nagy L.G."/>
        </authorList>
    </citation>
    <scope>NUCLEOTIDE SEQUENCE [LARGE SCALE GENOMIC DNA]</scope>
    <source>
        <strain evidence="5 6">CBS 166.37</strain>
    </source>
</reference>
<dbReference type="Gene3D" id="3.40.50.720">
    <property type="entry name" value="NAD(P)-binding Rossmann-like Domain"/>
    <property type="match status" value="1"/>
</dbReference>
<feature type="domain" description="NmrA-like" evidence="4">
    <location>
        <begin position="27"/>
        <end position="268"/>
    </location>
</feature>
<name>A0A5C3MAA2_9AGAR</name>
<dbReference type="InterPro" id="IPR051609">
    <property type="entry name" value="NmrA/Isoflavone_reductase-like"/>
</dbReference>
<comment type="similarity">
    <text evidence="1">Belongs to the NmrA-type oxidoreductase family. Isoflavone reductase subfamily.</text>
</comment>
<dbReference type="InterPro" id="IPR045312">
    <property type="entry name" value="PCBER-like"/>
</dbReference>
<dbReference type="Pfam" id="PF05368">
    <property type="entry name" value="NmrA"/>
    <property type="match status" value="1"/>
</dbReference>
<dbReference type="AlphaFoldDB" id="A0A5C3MAA2"/>
<dbReference type="PANTHER" id="PTHR47706">
    <property type="entry name" value="NMRA-LIKE FAMILY PROTEIN"/>
    <property type="match status" value="1"/>
</dbReference>
<dbReference type="PANTHER" id="PTHR47706:SF4">
    <property type="entry name" value="NMRA-LIKE DOMAIN-CONTAINING PROTEIN"/>
    <property type="match status" value="1"/>
</dbReference>
<evidence type="ECO:0000256" key="2">
    <source>
        <dbReference type="ARBA" id="ARBA00022857"/>
    </source>
</evidence>
<protein>
    <recommendedName>
        <fullName evidence="4">NmrA-like domain-containing protein</fullName>
    </recommendedName>
</protein>
<dbReference type="GO" id="GO:0016491">
    <property type="term" value="F:oxidoreductase activity"/>
    <property type="evidence" value="ECO:0007669"/>
    <property type="project" value="UniProtKB-KW"/>
</dbReference>
<keyword evidence="3" id="KW-0560">Oxidoreductase</keyword>
<dbReference type="CDD" id="cd05259">
    <property type="entry name" value="PCBER_SDR_a"/>
    <property type="match status" value="1"/>
</dbReference>
<organism evidence="5 6">
    <name type="scientific">Crucibulum laeve</name>
    <dbReference type="NCBI Taxonomy" id="68775"/>
    <lineage>
        <taxon>Eukaryota</taxon>
        <taxon>Fungi</taxon>
        <taxon>Dikarya</taxon>
        <taxon>Basidiomycota</taxon>
        <taxon>Agaricomycotina</taxon>
        <taxon>Agaricomycetes</taxon>
        <taxon>Agaricomycetidae</taxon>
        <taxon>Agaricales</taxon>
        <taxon>Agaricineae</taxon>
        <taxon>Nidulariaceae</taxon>
        <taxon>Crucibulum</taxon>
    </lineage>
</organism>
<dbReference type="InterPro" id="IPR036291">
    <property type="entry name" value="NAD(P)-bd_dom_sf"/>
</dbReference>
<evidence type="ECO:0000313" key="5">
    <source>
        <dbReference type="EMBL" id="TFK41396.1"/>
    </source>
</evidence>
<evidence type="ECO:0000259" key="4">
    <source>
        <dbReference type="Pfam" id="PF05368"/>
    </source>
</evidence>
<dbReference type="Gene3D" id="3.90.25.10">
    <property type="entry name" value="UDP-galactose 4-epimerase, domain 1"/>
    <property type="match status" value="1"/>
</dbReference>
<gene>
    <name evidence="5" type="ORF">BDQ12DRAFT_679396</name>
</gene>
<keyword evidence="2" id="KW-0521">NADP</keyword>
<evidence type="ECO:0000256" key="3">
    <source>
        <dbReference type="ARBA" id="ARBA00023002"/>
    </source>
</evidence>
<proteinExistence type="inferred from homology"/>
<accession>A0A5C3MAA2</accession>